<organism evidence="6 7">
    <name type="scientific">Devosia rhizoryzae</name>
    <dbReference type="NCBI Taxonomy" id="2774137"/>
    <lineage>
        <taxon>Bacteria</taxon>
        <taxon>Pseudomonadati</taxon>
        <taxon>Pseudomonadota</taxon>
        <taxon>Alphaproteobacteria</taxon>
        <taxon>Hyphomicrobiales</taxon>
        <taxon>Devosiaceae</taxon>
        <taxon>Devosia</taxon>
    </lineage>
</organism>
<dbReference type="PANTHER" id="PTHR30386:SF19">
    <property type="entry name" value="MULTIDRUG EXPORT PROTEIN EMRA-RELATED"/>
    <property type="match status" value="1"/>
</dbReference>
<dbReference type="Gene3D" id="1.10.287.470">
    <property type="entry name" value="Helix hairpin bin"/>
    <property type="match status" value="2"/>
</dbReference>
<evidence type="ECO:0000259" key="4">
    <source>
        <dbReference type="Pfam" id="PF25885"/>
    </source>
</evidence>
<dbReference type="EMBL" id="CP068046">
    <property type="protein sequence ID" value="QQR38518.1"/>
    <property type="molecule type" value="Genomic_DNA"/>
</dbReference>
<dbReference type="InterPro" id="IPR058634">
    <property type="entry name" value="AaeA-lik-b-barrel"/>
</dbReference>
<accession>A0ABX7C3Y9</accession>
<dbReference type="Proteomes" id="UP000595857">
    <property type="component" value="Chromosome"/>
</dbReference>
<dbReference type="RefSeq" id="WP_201631001.1">
    <property type="nucleotide sequence ID" value="NZ_CP068046.1"/>
</dbReference>
<comment type="subcellular location">
    <subcellularLocation>
        <location evidence="1">Cell envelope</location>
    </subcellularLocation>
</comment>
<evidence type="ECO:0000256" key="1">
    <source>
        <dbReference type="ARBA" id="ARBA00004196"/>
    </source>
</evidence>
<evidence type="ECO:0000313" key="7">
    <source>
        <dbReference type="Proteomes" id="UP000595857"/>
    </source>
</evidence>
<dbReference type="Pfam" id="PF25885">
    <property type="entry name" value="HH_EMRA"/>
    <property type="match status" value="1"/>
</dbReference>
<feature type="transmembrane region" description="Helical" evidence="3">
    <location>
        <begin position="38"/>
        <end position="57"/>
    </location>
</feature>
<proteinExistence type="predicted"/>
<name>A0ABX7C3Y9_9HYPH</name>
<sequence length="368" mass="38443">MTARAETSELETNQPVSEAALPATTAGPAKKKRNPLRFLLMFGVPVLLIGGGAYFYLTGGRYIDTDNAYVQQSKTSISSDVAGRIVSVAVANNQSVHAGDALFTVDPEPYRIALSQADAALASARVNVEQLRVGFAVAQAKLTAAQATLEIRQKDWDRKVALRDQGVTAESSLDDARLALQTAQSTVALEEQDVASATAALGGNPEIVTDEHPAVLAAIAARDNAARNLDKTTILAPADGIISQVASLNVGQFVSMGSTIATLVETERTWVEANFKETQLTGLSTGMPVEVTVDAYPGLALSGHVDSIGAATGSEFALIPAQNATGNWVKVVQRVPVRIVLDSGDSDTLRAGMSAAVKVDTQPEGTAS</sequence>
<dbReference type="PANTHER" id="PTHR30386">
    <property type="entry name" value="MEMBRANE FUSION SUBUNIT OF EMRAB-TOLC MULTIDRUG EFFLUX PUMP"/>
    <property type="match status" value="1"/>
</dbReference>
<keyword evidence="3" id="KW-1133">Transmembrane helix</keyword>
<protein>
    <submittedName>
        <fullName evidence="6">HlyD family secretion protein</fullName>
    </submittedName>
</protein>
<keyword evidence="7" id="KW-1185">Reference proteome</keyword>
<dbReference type="InterPro" id="IPR058633">
    <property type="entry name" value="EmrA/FarA_HH"/>
</dbReference>
<evidence type="ECO:0000259" key="5">
    <source>
        <dbReference type="Pfam" id="PF25963"/>
    </source>
</evidence>
<feature type="domain" description="p-hydroxybenzoic acid efflux pump subunit AaeA-like beta-barrel" evidence="5">
    <location>
        <begin position="270"/>
        <end position="359"/>
    </location>
</feature>
<dbReference type="SUPFAM" id="SSF111369">
    <property type="entry name" value="HlyD-like secretion proteins"/>
    <property type="match status" value="2"/>
</dbReference>
<evidence type="ECO:0000313" key="6">
    <source>
        <dbReference type="EMBL" id="QQR38518.1"/>
    </source>
</evidence>
<reference evidence="6 7" key="1">
    <citation type="submission" date="2021-01" db="EMBL/GenBank/DDBJ databases">
        <title>Genome seq and assembly of Devosia sp. LEGU1.</title>
        <authorList>
            <person name="Chhetri G."/>
        </authorList>
    </citation>
    <scope>NUCLEOTIDE SEQUENCE [LARGE SCALE GENOMIC DNA]</scope>
    <source>
        <strain evidence="6 7">LEGU1</strain>
    </source>
</reference>
<feature type="region of interest" description="Disordered" evidence="2">
    <location>
        <begin position="1"/>
        <end position="28"/>
    </location>
</feature>
<evidence type="ECO:0000256" key="3">
    <source>
        <dbReference type="SAM" id="Phobius"/>
    </source>
</evidence>
<keyword evidence="3" id="KW-0812">Transmembrane</keyword>
<feature type="domain" description="Multidrug export protein EmrA/FarA alpha-helical hairpin" evidence="4">
    <location>
        <begin position="111"/>
        <end position="232"/>
    </location>
</feature>
<dbReference type="Pfam" id="PF25963">
    <property type="entry name" value="Beta-barrel_AAEA"/>
    <property type="match status" value="1"/>
</dbReference>
<evidence type="ECO:0000256" key="2">
    <source>
        <dbReference type="SAM" id="MobiDB-lite"/>
    </source>
</evidence>
<keyword evidence="3" id="KW-0472">Membrane</keyword>
<gene>
    <name evidence="6" type="ORF">JI748_12135</name>
</gene>
<dbReference type="Gene3D" id="2.40.50.100">
    <property type="match status" value="1"/>
</dbReference>
<dbReference type="Gene3D" id="2.40.30.170">
    <property type="match status" value="1"/>
</dbReference>
<dbReference type="InterPro" id="IPR050739">
    <property type="entry name" value="MFP"/>
</dbReference>